<organism evidence="2 3">
    <name type="scientific">Sulfobacillus acidophilus</name>
    <dbReference type="NCBI Taxonomy" id="53633"/>
    <lineage>
        <taxon>Bacteria</taxon>
        <taxon>Bacillati</taxon>
        <taxon>Bacillota</taxon>
        <taxon>Clostridia</taxon>
        <taxon>Eubacteriales</taxon>
        <taxon>Clostridiales Family XVII. Incertae Sedis</taxon>
        <taxon>Sulfobacillus</taxon>
    </lineage>
</organism>
<comment type="caution">
    <text evidence="2">The sequence shown here is derived from an EMBL/GenBank/DDBJ whole genome shotgun (WGS) entry which is preliminary data.</text>
</comment>
<proteinExistence type="predicted"/>
<dbReference type="EMBL" id="JAFITA010000001">
    <property type="protein sequence ID" value="MBN4077281.1"/>
    <property type="molecule type" value="Genomic_DNA"/>
</dbReference>
<dbReference type="SUPFAM" id="SSF50998">
    <property type="entry name" value="Quinoprotein alcohol dehydrogenase-like"/>
    <property type="match status" value="1"/>
</dbReference>
<dbReference type="Proteomes" id="UP000765003">
    <property type="component" value="Unassembled WGS sequence"/>
</dbReference>
<dbReference type="InterPro" id="IPR011047">
    <property type="entry name" value="Quinoprotein_ADH-like_sf"/>
</dbReference>
<dbReference type="Pfam" id="PF13360">
    <property type="entry name" value="PQQ_2"/>
    <property type="match status" value="2"/>
</dbReference>
<gene>
    <name evidence="2" type="ORF">JYT19_00050</name>
</gene>
<feature type="domain" description="Pyrrolo-quinoline quinone repeat" evidence="1">
    <location>
        <begin position="282"/>
        <end position="342"/>
    </location>
</feature>
<dbReference type="PANTHER" id="PTHR34512">
    <property type="entry name" value="CELL SURFACE PROTEIN"/>
    <property type="match status" value="1"/>
</dbReference>
<dbReference type="Gene3D" id="2.40.10.480">
    <property type="match status" value="1"/>
</dbReference>
<dbReference type="SMART" id="SM00564">
    <property type="entry name" value="PQQ"/>
    <property type="match status" value="7"/>
</dbReference>
<feature type="domain" description="Pyrrolo-quinoline quinone repeat" evidence="1">
    <location>
        <begin position="135"/>
        <end position="271"/>
    </location>
</feature>
<dbReference type="InterPro" id="IPR018391">
    <property type="entry name" value="PQQ_b-propeller_rpt"/>
</dbReference>
<dbReference type="PANTHER" id="PTHR34512:SF30">
    <property type="entry name" value="OUTER MEMBRANE PROTEIN ASSEMBLY FACTOR BAMB"/>
    <property type="match status" value="1"/>
</dbReference>
<reference evidence="2" key="1">
    <citation type="submission" date="2021-02" db="EMBL/GenBank/DDBJ databases">
        <title>Activity-based single-cell genomes from oceanic crustal fluid captures similar information to metagenomic and metatranscriptomic surveys with orders of magnitude less sampling.</title>
        <authorList>
            <person name="D'Angelo T.S."/>
            <person name="Orcutt B.N."/>
        </authorList>
    </citation>
    <scope>NUCLEOTIDE SEQUENCE [LARGE SCALE GENOMIC DNA]</scope>
    <source>
        <strain evidence="2">AH-315-E05</strain>
    </source>
</reference>
<evidence type="ECO:0000259" key="1">
    <source>
        <dbReference type="Pfam" id="PF13360"/>
    </source>
</evidence>
<sequence>MIRILACLVILSTGLFGYANKNELKPFHIKWIVPIAKKIPCLESIIKAPNTVQGCIPWDLKERVGVAYDALAGLVYTGGSDGKLHVFYAENGKLKTSISLDGKLIARPIIDKEQMYLGTSQGFLLSVNLKDLSFAWKTRLDSEIQESFTLNNNTLYVVTGLLTIYAIDSKNGAIKWVKKRGSPSGLFLRKLSSPLLYNGILAIGSPFGYLEFYDAGFGNIINRIMVSNATEPFLDVAATPVLSGANVIAASFNKGIVALNSKSAAQEWLVQELEISQLLAYEDTVFAAGAKKIIALDGKSGKILWRFLFDTGSPTMLLVKDGMLIFGSDKDSLFVLDRQSGKPLEYIGSNLGFSSDIVIYKENLFTVSSVGYLYRLSTDFKGRVHKEH</sequence>
<dbReference type="InterPro" id="IPR015943">
    <property type="entry name" value="WD40/YVTN_repeat-like_dom_sf"/>
</dbReference>
<dbReference type="Gene3D" id="2.130.10.10">
    <property type="entry name" value="YVTN repeat-like/Quinoprotein amine dehydrogenase"/>
    <property type="match status" value="1"/>
</dbReference>
<protein>
    <submittedName>
        <fullName evidence="2">PQQ-binding-like beta-propeller repeat protein</fullName>
    </submittedName>
</protein>
<dbReference type="InterPro" id="IPR002372">
    <property type="entry name" value="PQQ_rpt_dom"/>
</dbReference>
<name>A0ABS3AV91_9FIRM</name>
<accession>A0ABS3AV91</accession>
<evidence type="ECO:0000313" key="2">
    <source>
        <dbReference type="EMBL" id="MBN4077281.1"/>
    </source>
</evidence>
<keyword evidence="3" id="KW-1185">Reference proteome</keyword>
<evidence type="ECO:0000313" key="3">
    <source>
        <dbReference type="Proteomes" id="UP000765003"/>
    </source>
</evidence>